<evidence type="ECO:0000256" key="1">
    <source>
        <dbReference type="ARBA" id="ARBA00001936"/>
    </source>
</evidence>
<dbReference type="HOGENOM" id="CLU_027935_0_0_7"/>
<dbReference type="GO" id="GO:0006146">
    <property type="term" value="P:adenine catabolic process"/>
    <property type="evidence" value="ECO:0007669"/>
    <property type="project" value="InterPro"/>
</dbReference>
<dbReference type="InterPro" id="IPR006679">
    <property type="entry name" value="Adenine_deam"/>
</dbReference>
<evidence type="ECO:0000256" key="3">
    <source>
        <dbReference type="ARBA" id="ARBA00012782"/>
    </source>
</evidence>
<dbReference type="InterPro" id="IPR006680">
    <property type="entry name" value="Amidohydro-rel"/>
</dbReference>
<evidence type="ECO:0000259" key="10">
    <source>
        <dbReference type="Pfam" id="PF13382"/>
    </source>
</evidence>
<dbReference type="PANTHER" id="PTHR11113:SF2">
    <property type="entry name" value="ADENINE DEAMINASE"/>
    <property type="match status" value="1"/>
</dbReference>
<organism evidence="11 12">
    <name type="scientific">Desulfomonile tiedjei (strain ATCC 49306 / DSM 6799 / DCB-1)</name>
    <dbReference type="NCBI Taxonomy" id="706587"/>
    <lineage>
        <taxon>Bacteria</taxon>
        <taxon>Pseudomonadati</taxon>
        <taxon>Thermodesulfobacteriota</taxon>
        <taxon>Desulfomonilia</taxon>
        <taxon>Desulfomonilales</taxon>
        <taxon>Desulfomonilaceae</taxon>
        <taxon>Desulfomonile</taxon>
    </lineage>
</organism>
<evidence type="ECO:0000256" key="5">
    <source>
        <dbReference type="ARBA" id="ARBA00023211"/>
    </source>
</evidence>
<comment type="similarity">
    <text evidence="2 8">Belongs to the metallo-dependent hydrolases superfamily. Adenine deaminase family.</text>
</comment>
<dbReference type="NCBIfam" id="TIGR01178">
    <property type="entry name" value="ade"/>
    <property type="match status" value="1"/>
</dbReference>
<protein>
    <recommendedName>
        <fullName evidence="7 8">Adenine deaminase</fullName>
        <shortName evidence="8">Adenase</shortName>
        <shortName evidence="8">Adenine aminase</shortName>
        <ecNumber evidence="3 8">3.5.4.2</ecNumber>
    </recommendedName>
</protein>
<dbReference type="EMBL" id="CP003360">
    <property type="protein sequence ID" value="AFM26908.1"/>
    <property type="molecule type" value="Genomic_DNA"/>
</dbReference>
<gene>
    <name evidence="8" type="primary">ade</name>
    <name evidence="11" type="ordered locus">Desti_4274</name>
</gene>
<dbReference type="SUPFAM" id="SSF51338">
    <property type="entry name" value="Composite domain of metallo-dependent hydrolases"/>
    <property type="match status" value="1"/>
</dbReference>
<dbReference type="GO" id="GO:0000034">
    <property type="term" value="F:adenine deaminase activity"/>
    <property type="evidence" value="ECO:0007669"/>
    <property type="project" value="UniProtKB-UniRule"/>
</dbReference>
<keyword evidence="12" id="KW-1185">Reference proteome</keyword>
<evidence type="ECO:0000259" key="9">
    <source>
        <dbReference type="Pfam" id="PF01979"/>
    </source>
</evidence>
<proteinExistence type="inferred from homology"/>
<evidence type="ECO:0000256" key="2">
    <source>
        <dbReference type="ARBA" id="ARBA00006773"/>
    </source>
</evidence>
<dbReference type="SUPFAM" id="SSF51556">
    <property type="entry name" value="Metallo-dependent hydrolases"/>
    <property type="match status" value="1"/>
</dbReference>
<dbReference type="Gene3D" id="2.30.40.10">
    <property type="entry name" value="Urease, subunit C, domain 1"/>
    <property type="match status" value="1"/>
</dbReference>
<dbReference type="PANTHER" id="PTHR11113">
    <property type="entry name" value="N-ACETYLGLUCOSAMINE-6-PHOSPHATE DEACETYLASE"/>
    <property type="match status" value="1"/>
</dbReference>
<evidence type="ECO:0000256" key="7">
    <source>
        <dbReference type="ARBA" id="ARBA00069718"/>
    </source>
</evidence>
<dbReference type="Pfam" id="PF01979">
    <property type="entry name" value="Amidohydro_1"/>
    <property type="match status" value="1"/>
</dbReference>
<dbReference type="EC" id="3.5.4.2" evidence="3 8"/>
<keyword evidence="4 8" id="KW-0378">Hydrolase</keyword>
<dbReference type="InterPro" id="IPR011059">
    <property type="entry name" value="Metal-dep_hydrolase_composite"/>
</dbReference>
<dbReference type="STRING" id="706587.Desti_4274"/>
<comment type="catalytic activity">
    <reaction evidence="6 8">
        <text>adenine + H2O + H(+) = hypoxanthine + NH4(+)</text>
        <dbReference type="Rhea" id="RHEA:23688"/>
        <dbReference type="ChEBI" id="CHEBI:15377"/>
        <dbReference type="ChEBI" id="CHEBI:15378"/>
        <dbReference type="ChEBI" id="CHEBI:16708"/>
        <dbReference type="ChEBI" id="CHEBI:17368"/>
        <dbReference type="ChEBI" id="CHEBI:28938"/>
        <dbReference type="EC" id="3.5.4.2"/>
    </reaction>
</comment>
<dbReference type="PATRIC" id="fig|706587.4.peg.4849"/>
<dbReference type="FunFam" id="3.20.20.140:FF:000016">
    <property type="entry name" value="Adenine deaminase"/>
    <property type="match status" value="1"/>
</dbReference>
<name>I4CBG7_DESTA</name>
<dbReference type="InterPro" id="IPR032466">
    <property type="entry name" value="Metal_Hydrolase"/>
</dbReference>
<dbReference type="CDD" id="cd01295">
    <property type="entry name" value="AdeC"/>
    <property type="match status" value="1"/>
</dbReference>
<dbReference type="Proteomes" id="UP000006055">
    <property type="component" value="Chromosome"/>
</dbReference>
<dbReference type="OrthoDB" id="9775607at2"/>
<dbReference type="RefSeq" id="WP_014812028.1">
    <property type="nucleotide sequence ID" value="NC_018025.1"/>
</dbReference>
<evidence type="ECO:0000256" key="4">
    <source>
        <dbReference type="ARBA" id="ARBA00022801"/>
    </source>
</evidence>
<evidence type="ECO:0000313" key="11">
    <source>
        <dbReference type="EMBL" id="AFM26908.1"/>
    </source>
</evidence>
<comment type="cofactor">
    <cofactor evidence="1 8">
        <name>Mn(2+)</name>
        <dbReference type="ChEBI" id="CHEBI:29035"/>
    </cofactor>
</comment>
<sequence>MNTADRIAAALGNEPADLLLKNGKLVNVFSGEIHPASVAIKDGLVVGFGDYTAKETVDLDGKYICPGFIDGHLHLESSMLAIPEFARNVLPWGTTTVVADPHEIANVLGVAGIRYILDSSEGLPLRVFVMFPSCVPATPFETSGAELLHSDMEPFRDHPRILGLAEMMNFPGLIAADPEILKKIEVFRDKVLDGHAPGLSGKGLAAYVAAGIGSDHECTTVEEAREKLRMGIHIMIREGSAAKNLDSLLPLVNNLNSRNCFFVTDDLDPEDIMEKGHLNNLVRTAVGKGLDPVRAIQMASLNPASYFRLKGLGAVAPGYTADLLILKDLTDFKVLQVYHSGKLVAQDGGIIESPMALERVQLAPTVKVDWNSVQDFSIEARGSSVNIIEVVPDQIVTRRVVEPAPIMNGKVVADTSRDILKVAVIERHKGTGAFSVGLIRGFGLECGAISSTVAHDSHNIIVVGASDEDMMLAAREAVAMGGGMTTVKNGNIVARLPLPIAGLMSDEDIDTVRSELESLVHSVKGLGCTLHNPFATLSFMALTPIPEIKITDQGLFDSVNFRFISLFADS</sequence>
<dbReference type="eggNOG" id="COG1001">
    <property type="taxonomic scope" value="Bacteria"/>
</dbReference>
<dbReference type="Pfam" id="PF13382">
    <property type="entry name" value="Adenine_deam_C"/>
    <property type="match status" value="1"/>
</dbReference>
<keyword evidence="5 8" id="KW-0464">Manganese</keyword>
<evidence type="ECO:0000256" key="6">
    <source>
        <dbReference type="ARBA" id="ARBA00047720"/>
    </source>
</evidence>
<feature type="domain" description="Amidohydrolase-related" evidence="9">
    <location>
        <begin position="63"/>
        <end position="344"/>
    </location>
</feature>
<dbReference type="HAMAP" id="MF_01518">
    <property type="entry name" value="Adenine_deamin"/>
    <property type="match status" value="1"/>
</dbReference>
<evidence type="ECO:0000256" key="8">
    <source>
        <dbReference type="HAMAP-Rule" id="MF_01518"/>
    </source>
</evidence>
<dbReference type="AlphaFoldDB" id="I4CBG7"/>
<evidence type="ECO:0000313" key="12">
    <source>
        <dbReference type="Proteomes" id="UP000006055"/>
    </source>
</evidence>
<accession>I4CBG7</accession>
<dbReference type="Gene3D" id="3.20.20.140">
    <property type="entry name" value="Metal-dependent hydrolases"/>
    <property type="match status" value="1"/>
</dbReference>
<dbReference type="InterPro" id="IPR026912">
    <property type="entry name" value="Adenine_deam_C"/>
</dbReference>
<feature type="domain" description="Adenine deaminase C-terminal" evidence="10">
    <location>
        <begin position="394"/>
        <end position="561"/>
    </location>
</feature>
<reference evidence="12" key="1">
    <citation type="submission" date="2012-06" db="EMBL/GenBank/DDBJ databases">
        <title>Complete sequence of chromosome of Desulfomonile tiedjei DSM 6799.</title>
        <authorList>
            <person name="Lucas S."/>
            <person name="Copeland A."/>
            <person name="Lapidus A."/>
            <person name="Glavina del Rio T."/>
            <person name="Dalin E."/>
            <person name="Tice H."/>
            <person name="Bruce D."/>
            <person name="Goodwin L."/>
            <person name="Pitluck S."/>
            <person name="Peters L."/>
            <person name="Ovchinnikova G."/>
            <person name="Zeytun A."/>
            <person name="Lu M."/>
            <person name="Kyrpides N."/>
            <person name="Mavromatis K."/>
            <person name="Ivanova N."/>
            <person name="Brettin T."/>
            <person name="Detter J.C."/>
            <person name="Han C."/>
            <person name="Larimer F."/>
            <person name="Land M."/>
            <person name="Hauser L."/>
            <person name="Markowitz V."/>
            <person name="Cheng J.-F."/>
            <person name="Hugenholtz P."/>
            <person name="Woyke T."/>
            <person name="Wu D."/>
            <person name="Spring S."/>
            <person name="Schroeder M."/>
            <person name="Brambilla E."/>
            <person name="Klenk H.-P."/>
            <person name="Eisen J.A."/>
        </authorList>
    </citation>
    <scope>NUCLEOTIDE SEQUENCE [LARGE SCALE GENOMIC DNA]</scope>
    <source>
        <strain evidence="12">ATCC 49306 / DSM 6799 / DCB-1</strain>
    </source>
</reference>
<dbReference type="KEGG" id="dti:Desti_4274"/>